<keyword evidence="1" id="KW-1133">Transmembrane helix</keyword>
<dbReference type="RefSeq" id="WP_189564091.1">
    <property type="nucleotide sequence ID" value="NZ_BMXF01000001.1"/>
</dbReference>
<comment type="caution">
    <text evidence="2">The sequence shown here is derived from an EMBL/GenBank/DDBJ whole genome shotgun (WGS) entry which is preliminary data.</text>
</comment>
<keyword evidence="1" id="KW-0812">Transmembrane</keyword>
<organism evidence="2 3">
    <name type="scientific">Persicitalea jodogahamensis</name>
    <dbReference type="NCBI Taxonomy" id="402147"/>
    <lineage>
        <taxon>Bacteria</taxon>
        <taxon>Pseudomonadati</taxon>
        <taxon>Bacteroidota</taxon>
        <taxon>Cytophagia</taxon>
        <taxon>Cytophagales</taxon>
        <taxon>Spirosomataceae</taxon>
        <taxon>Persicitalea</taxon>
    </lineage>
</organism>
<evidence type="ECO:0000313" key="3">
    <source>
        <dbReference type="Proteomes" id="UP000598271"/>
    </source>
</evidence>
<dbReference type="Proteomes" id="UP000598271">
    <property type="component" value="Unassembled WGS sequence"/>
</dbReference>
<dbReference type="EMBL" id="BMXF01000001">
    <property type="protein sequence ID" value="GHB65358.1"/>
    <property type="molecule type" value="Genomic_DNA"/>
</dbReference>
<reference evidence="2 3" key="1">
    <citation type="journal article" date="2014" name="Int. J. Syst. Evol. Microbiol.">
        <title>Complete genome sequence of Corynebacterium casei LMG S-19264T (=DSM 44701T), isolated from a smear-ripened cheese.</title>
        <authorList>
            <consortium name="US DOE Joint Genome Institute (JGI-PGF)"/>
            <person name="Walter F."/>
            <person name="Albersmeier A."/>
            <person name="Kalinowski J."/>
            <person name="Ruckert C."/>
        </authorList>
    </citation>
    <scope>NUCLEOTIDE SEQUENCE [LARGE SCALE GENOMIC DNA]</scope>
    <source>
        <strain evidence="2 3">KCTC 12866</strain>
    </source>
</reference>
<feature type="transmembrane region" description="Helical" evidence="1">
    <location>
        <begin position="191"/>
        <end position="210"/>
    </location>
</feature>
<evidence type="ECO:0000256" key="1">
    <source>
        <dbReference type="SAM" id="Phobius"/>
    </source>
</evidence>
<evidence type="ECO:0000313" key="2">
    <source>
        <dbReference type="EMBL" id="GHB65358.1"/>
    </source>
</evidence>
<keyword evidence="3" id="KW-1185">Reference proteome</keyword>
<gene>
    <name evidence="2" type="ORF">GCM10007390_19310</name>
</gene>
<feature type="transmembrane region" description="Helical" evidence="1">
    <location>
        <begin position="149"/>
        <end position="170"/>
    </location>
</feature>
<keyword evidence="1" id="KW-0472">Membrane</keyword>
<sequence length="220" mass="25285">MEEFLTIKNFGHEEPYLALLHLLEEHTIPYQTEVYRERIDPISMISLAPEYIVKVHPSRFSEVNELLHDMAADEVRFVDTSHYLFGFKDEELFDILASPDEWSAFDYQLARRVLSERGIDVDARLLALLKKSRLEELAQPEAKQTANVWIGYLFALFGGVVGIFIGWNMATTQKTLPNGERVYTFGESDRRHGKAIIVLGVVMVVVWALWKRNSILALIS</sequence>
<name>A0A8J3D819_9BACT</name>
<dbReference type="AlphaFoldDB" id="A0A8J3D819"/>
<protein>
    <submittedName>
        <fullName evidence="2">Uncharacterized protein</fullName>
    </submittedName>
</protein>
<proteinExistence type="predicted"/>
<accession>A0A8J3D819</accession>